<evidence type="ECO:0000313" key="9">
    <source>
        <dbReference type="EMBL" id="KAG5183114.1"/>
    </source>
</evidence>
<dbReference type="InterPro" id="IPR017853">
    <property type="entry name" value="GH"/>
</dbReference>
<evidence type="ECO:0000259" key="8">
    <source>
        <dbReference type="Pfam" id="PF00150"/>
    </source>
</evidence>
<reference evidence="9" key="1">
    <citation type="submission" date="2021-02" db="EMBL/GenBank/DDBJ databases">
        <title>First Annotated Genome of the Yellow-green Alga Tribonema minus.</title>
        <authorList>
            <person name="Mahan K.M."/>
        </authorList>
    </citation>
    <scope>NUCLEOTIDE SEQUENCE</scope>
    <source>
        <strain evidence="9">UTEX B ZZ1240</strain>
    </source>
</reference>
<feature type="compositionally biased region" description="Low complexity" evidence="7">
    <location>
        <begin position="382"/>
        <end position="393"/>
    </location>
</feature>
<evidence type="ECO:0000256" key="1">
    <source>
        <dbReference type="ARBA" id="ARBA00005641"/>
    </source>
</evidence>
<protein>
    <submittedName>
        <fullName evidence="9">Glycoside hydrolase superfamily</fullName>
    </submittedName>
</protein>
<evidence type="ECO:0000256" key="3">
    <source>
        <dbReference type="ARBA" id="ARBA00023277"/>
    </source>
</evidence>
<dbReference type="InterPro" id="IPR001547">
    <property type="entry name" value="Glyco_hydro_5"/>
</dbReference>
<evidence type="ECO:0000256" key="5">
    <source>
        <dbReference type="ARBA" id="ARBA00023326"/>
    </source>
</evidence>
<dbReference type="SUPFAM" id="SSF51445">
    <property type="entry name" value="(Trans)glycosidases"/>
    <property type="match status" value="1"/>
</dbReference>
<dbReference type="InterPro" id="IPR050386">
    <property type="entry name" value="Glycosyl_hydrolase_5"/>
</dbReference>
<accession>A0A836CEX1</accession>
<dbReference type="OrthoDB" id="412536at2759"/>
<keyword evidence="2 6" id="KW-0378">Hydrolase</keyword>
<keyword evidence="3" id="KW-0119">Carbohydrate metabolism</keyword>
<dbReference type="GO" id="GO:0009986">
    <property type="term" value="C:cell surface"/>
    <property type="evidence" value="ECO:0007669"/>
    <property type="project" value="TreeGrafter"/>
</dbReference>
<comment type="caution">
    <text evidence="9">The sequence shown here is derived from an EMBL/GenBank/DDBJ whole genome shotgun (WGS) entry which is preliminary data.</text>
</comment>
<dbReference type="EMBL" id="JAFCMP010000223">
    <property type="protein sequence ID" value="KAG5183114.1"/>
    <property type="molecule type" value="Genomic_DNA"/>
</dbReference>
<proteinExistence type="inferred from homology"/>
<dbReference type="GO" id="GO:0009251">
    <property type="term" value="P:glucan catabolic process"/>
    <property type="evidence" value="ECO:0007669"/>
    <property type="project" value="TreeGrafter"/>
</dbReference>
<feature type="domain" description="Glycoside hydrolase family 5" evidence="8">
    <location>
        <begin position="39"/>
        <end position="310"/>
    </location>
</feature>
<evidence type="ECO:0000313" key="10">
    <source>
        <dbReference type="Proteomes" id="UP000664859"/>
    </source>
</evidence>
<evidence type="ECO:0000256" key="2">
    <source>
        <dbReference type="ARBA" id="ARBA00022801"/>
    </source>
</evidence>
<dbReference type="PANTHER" id="PTHR31297">
    <property type="entry name" value="GLUCAN ENDO-1,6-BETA-GLUCOSIDASE B"/>
    <property type="match status" value="1"/>
</dbReference>
<keyword evidence="4 6" id="KW-0326">Glycosidase</keyword>
<organism evidence="9 10">
    <name type="scientific">Tribonema minus</name>
    <dbReference type="NCBI Taxonomy" id="303371"/>
    <lineage>
        <taxon>Eukaryota</taxon>
        <taxon>Sar</taxon>
        <taxon>Stramenopiles</taxon>
        <taxon>Ochrophyta</taxon>
        <taxon>PX clade</taxon>
        <taxon>Xanthophyceae</taxon>
        <taxon>Tribonematales</taxon>
        <taxon>Tribonemataceae</taxon>
        <taxon>Tribonema</taxon>
    </lineage>
</organism>
<dbReference type="InterPro" id="IPR018087">
    <property type="entry name" value="Glyco_hydro_5_CS"/>
</dbReference>
<dbReference type="PANTHER" id="PTHR31297:SF41">
    <property type="entry name" value="ENDOGLUCANASE, PUTATIVE (AFU_ORTHOLOGUE AFUA_5G01830)-RELATED"/>
    <property type="match status" value="1"/>
</dbReference>
<evidence type="ECO:0000256" key="7">
    <source>
        <dbReference type="SAM" id="MobiDB-lite"/>
    </source>
</evidence>
<dbReference type="GO" id="GO:0008422">
    <property type="term" value="F:beta-glucosidase activity"/>
    <property type="evidence" value="ECO:0007669"/>
    <property type="project" value="TreeGrafter"/>
</dbReference>
<dbReference type="PROSITE" id="PS00659">
    <property type="entry name" value="GLYCOSYL_HYDROL_F5"/>
    <property type="match status" value="1"/>
</dbReference>
<feature type="region of interest" description="Disordered" evidence="7">
    <location>
        <begin position="365"/>
        <end position="400"/>
    </location>
</feature>
<comment type="similarity">
    <text evidence="1 6">Belongs to the glycosyl hydrolase 5 (cellulase A) family.</text>
</comment>
<dbReference type="Pfam" id="PF00150">
    <property type="entry name" value="Cellulase"/>
    <property type="match status" value="1"/>
</dbReference>
<dbReference type="GO" id="GO:0005576">
    <property type="term" value="C:extracellular region"/>
    <property type="evidence" value="ECO:0007669"/>
    <property type="project" value="TreeGrafter"/>
</dbReference>
<evidence type="ECO:0000256" key="4">
    <source>
        <dbReference type="ARBA" id="ARBA00023295"/>
    </source>
</evidence>
<gene>
    <name evidence="9" type="ORF">JKP88DRAFT_157546</name>
</gene>
<sequence>MYLRGPILAAAQLLATMKSGLNLGNTLDTATHSTDPAVMARRLDAIRAEGYGHVRIPVSWRPADFAVCRIDVPEFVDKVESAVDHAIGLGLVVIVNAHHEQWLTRYDGSKAMTDEFTSMWRRIATRFRDKPQNKLVFEVLNEPHGTMGGGGGFGGSSQSPEALALTRKLNAAGYTGIRSVSRRRVVLIQPNDMGSMYQAGKMWPTPEMLPGGGRDQYLAVTLHSYAPWAFVGPNGSDSAFASQKSLEADIAQRFESLLRWMQSVPVPVHIGEFGVGRVNRWLRDSDMVRAYYRCFSARARDAGIPAAAWDDGGDFAITKFNRDATSIQFVYGISEALLSSASPDRQPEGWRDHLVAAVRQEAVNIDGDAATSPTSSTRDFESSTGSLESSTGGVQSYTEA</sequence>
<dbReference type="Gene3D" id="3.20.20.80">
    <property type="entry name" value="Glycosidases"/>
    <property type="match status" value="1"/>
</dbReference>
<keyword evidence="10" id="KW-1185">Reference proteome</keyword>
<dbReference type="Proteomes" id="UP000664859">
    <property type="component" value="Unassembled WGS sequence"/>
</dbReference>
<dbReference type="AlphaFoldDB" id="A0A836CEX1"/>
<evidence type="ECO:0000256" key="6">
    <source>
        <dbReference type="RuleBase" id="RU361153"/>
    </source>
</evidence>
<keyword evidence="5" id="KW-0624">Polysaccharide degradation</keyword>
<name>A0A836CEX1_9STRA</name>